<name>A0A7Z1AXR3_9PSEU</name>
<evidence type="ECO:0000313" key="7">
    <source>
        <dbReference type="Proteomes" id="UP000185696"/>
    </source>
</evidence>
<dbReference type="Gene3D" id="3.40.190.290">
    <property type="match status" value="1"/>
</dbReference>
<dbReference type="InterPro" id="IPR005119">
    <property type="entry name" value="LysR_subst-bd"/>
</dbReference>
<comment type="similarity">
    <text evidence="1">Belongs to the LysR transcriptional regulatory family.</text>
</comment>
<dbReference type="AlphaFoldDB" id="A0A7Z1AXR3"/>
<keyword evidence="4" id="KW-0804">Transcription</keyword>
<evidence type="ECO:0000313" key="6">
    <source>
        <dbReference type="EMBL" id="OLF10669.1"/>
    </source>
</evidence>
<dbReference type="Proteomes" id="UP000185696">
    <property type="component" value="Unassembled WGS sequence"/>
</dbReference>
<evidence type="ECO:0000256" key="4">
    <source>
        <dbReference type="ARBA" id="ARBA00023163"/>
    </source>
</evidence>
<dbReference type="SUPFAM" id="SSF46785">
    <property type="entry name" value="Winged helix' DNA-binding domain"/>
    <property type="match status" value="1"/>
</dbReference>
<dbReference type="Pfam" id="PF00126">
    <property type="entry name" value="HTH_1"/>
    <property type="match status" value="1"/>
</dbReference>
<sequence length="321" mass="34134">MFVTSSIVVHDRSMELQQLRYVVAIAETNSFTRAAQQCLVVQSALSHQVARLERELGARLFERTSRRVRLTPAGTAFLPAARQCLAAAERAAAEAAAAVGEVRGRLAVGLIPTVAAVDLPAALREFRQTYPHVRISLRVGASEHLVEQVRQGSLDVAFLGLPTSTEPQGVTMHELACDRLVAVIAPDHPLAGETSTSLAHLAGEPFVDLPAGTAGRAQSDEAFAAAGLTRDVAFEVSTVDHLMTRLVGEGLGIALLPAAWAPRLPGLATVEVIDAPMRVEYVVWGRHTRTPAAGAFLGVLGVLGGDEPTDLYDSPGDHLRR</sequence>
<dbReference type="PROSITE" id="PS50931">
    <property type="entry name" value="HTH_LYSR"/>
    <property type="match status" value="1"/>
</dbReference>
<evidence type="ECO:0000259" key="5">
    <source>
        <dbReference type="PROSITE" id="PS50931"/>
    </source>
</evidence>
<evidence type="ECO:0000256" key="1">
    <source>
        <dbReference type="ARBA" id="ARBA00009437"/>
    </source>
</evidence>
<keyword evidence="7" id="KW-1185">Reference proteome</keyword>
<dbReference type="InterPro" id="IPR000847">
    <property type="entry name" value="LysR_HTH_N"/>
</dbReference>
<feature type="domain" description="HTH lysR-type" evidence="5">
    <location>
        <begin position="14"/>
        <end position="71"/>
    </location>
</feature>
<dbReference type="CDD" id="cd08436">
    <property type="entry name" value="PBP2_LTTR_like_3"/>
    <property type="match status" value="1"/>
</dbReference>
<dbReference type="InterPro" id="IPR036388">
    <property type="entry name" value="WH-like_DNA-bd_sf"/>
</dbReference>
<organism evidence="6 7">
    <name type="scientific">Actinophytocola xinjiangensis</name>
    <dbReference type="NCBI Taxonomy" id="485602"/>
    <lineage>
        <taxon>Bacteria</taxon>
        <taxon>Bacillati</taxon>
        <taxon>Actinomycetota</taxon>
        <taxon>Actinomycetes</taxon>
        <taxon>Pseudonocardiales</taxon>
        <taxon>Pseudonocardiaceae</taxon>
    </lineage>
</organism>
<dbReference type="Gene3D" id="1.10.10.10">
    <property type="entry name" value="Winged helix-like DNA-binding domain superfamily/Winged helix DNA-binding domain"/>
    <property type="match status" value="1"/>
</dbReference>
<dbReference type="GO" id="GO:0003677">
    <property type="term" value="F:DNA binding"/>
    <property type="evidence" value="ECO:0007669"/>
    <property type="project" value="UniProtKB-KW"/>
</dbReference>
<dbReference type="PRINTS" id="PR00039">
    <property type="entry name" value="HTHLYSR"/>
</dbReference>
<dbReference type="InterPro" id="IPR036390">
    <property type="entry name" value="WH_DNA-bd_sf"/>
</dbReference>
<dbReference type="OrthoDB" id="3181812at2"/>
<evidence type="ECO:0000256" key="2">
    <source>
        <dbReference type="ARBA" id="ARBA00023015"/>
    </source>
</evidence>
<reference evidence="6 7" key="1">
    <citation type="submission" date="2016-12" db="EMBL/GenBank/DDBJ databases">
        <title>The draft genome sequence of Actinophytocola xinjiangensis.</title>
        <authorList>
            <person name="Wang W."/>
            <person name="Yuan L."/>
        </authorList>
    </citation>
    <scope>NUCLEOTIDE SEQUENCE [LARGE SCALE GENOMIC DNA]</scope>
    <source>
        <strain evidence="6 7">CGMCC 4.4663</strain>
    </source>
</reference>
<evidence type="ECO:0000256" key="3">
    <source>
        <dbReference type="ARBA" id="ARBA00023125"/>
    </source>
</evidence>
<dbReference type="PANTHER" id="PTHR30346:SF30">
    <property type="entry name" value="SMALL NEUTRAL PROTEASE REGULATORY PROTEIN"/>
    <property type="match status" value="1"/>
</dbReference>
<proteinExistence type="inferred from homology"/>
<protein>
    <submittedName>
        <fullName evidence="6">LysR family transcriptional regulator</fullName>
    </submittedName>
</protein>
<comment type="caution">
    <text evidence="6">The sequence shown here is derived from an EMBL/GenBank/DDBJ whole genome shotgun (WGS) entry which is preliminary data.</text>
</comment>
<dbReference type="GO" id="GO:0032993">
    <property type="term" value="C:protein-DNA complex"/>
    <property type="evidence" value="ECO:0007669"/>
    <property type="project" value="TreeGrafter"/>
</dbReference>
<accession>A0A7Z1AXR3</accession>
<dbReference type="GO" id="GO:0003700">
    <property type="term" value="F:DNA-binding transcription factor activity"/>
    <property type="evidence" value="ECO:0007669"/>
    <property type="project" value="InterPro"/>
</dbReference>
<keyword evidence="2" id="KW-0805">Transcription regulation</keyword>
<dbReference type="SUPFAM" id="SSF53850">
    <property type="entry name" value="Periplasmic binding protein-like II"/>
    <property type="match status" value="1"/>
</dbReference>
<dbReference type="PANTHER" id="PTHR30346">
    <property type="entry name" value="TRANSCRIPTIONAL DUAL REGULATOR HCAR-RELATED"/>
    <property type="match status" value="1"/>
</dbReference>
<dbReference type="FunFam" id="1.10.10.10:FF:000001">
    <property type="entry name" value="LysR family transcriptional regulator"/>
    <property type="match status" value="1"/>
</dbReference>
<dbReference type="EMBL" id="MSIF01000006">
    <property type="protein sequence ID" value="OLF10669.1"/>
    <property type="molecule type" value="Genomic_DNA"/>
</dbReference>
<keyword evidence="3" id="KW-0238">DNA-binding</keyword>
<gene>
    <name evidence="6" type="ORF">BLA60_15995</name>
</gene>
<dbReference type="Pfam" id="PF03466">
    <property type="entry name" value="LysR_substrate"/>
    <property type="match status" value="1"/>
</dbReference>